<dbReference type="AlphaFoldDB" id="W0DJ06"/>
<reference evidence="2 3" key="1">
    <citation type="submission" date="2013-12" db="EMBL/GenBank/DDBJ databases">
        <authorList>
            <consortium name="DOE Joint Genome Institute"/>
            <person name="Muyzer G."/>
            <person name="Huntemann M."/>
            <person name="Han J."/>
            <person name="Chen A."/>
            <person name="Kyrpides N."/>
            <person name="Mavromatis K."/>
            <person name="Markowitz V."/>
            <person name="Palaniappan K."/>
            <person name="Ivanova N."/>
            <person name="Schaumberg A."/>
            <person name="Pati A."/>
            <person name="Liolios K."/>
            <person name="Nordberg H.P."/>
            <person name="Cantor M.N."/>
            <person name="Hua S.X."/>
            <person name="Woyke T."/>
        </authorList>
    </citation>
    <scope>NUCLEOTIDE SEQUENCE [LARGE SCALE GENOMIC DNA]</scope>
    <source>
        <strain evidence="2 3">ARh 1</strain>
    </source>
</reference>
<dbReference type="OrthoDB" id="106501at2"/>
<dbReference type="STRING" id="713585.THITH_01740"/>
<proteinExistence type="predicted"/>
<sequence>MRAYESSRWSKAAAIAGILLLQPLQAGAGESAPRPTNLQLHGFATQGVVVTDKNNFFGPSSDRPSFQFIELGLNASLRPRPDTLIAGQVISRRAGGERSDAQPAIDYLLVDRQMHAGPDGHWGIRLGRAKNPFGLFNETRDVAFTRPGILLPQSIYFDRTRSLALSSDGLAVYAERNLPAGDVRMHLGVGRPQTGEDLEWVAMGSKQPGSFRGKTSVIGQALYEHDGGRIVAALSAADTGARFRSGPGGPGNVEFSFTPWILSLQYNAEQWSLTGEYARRPSSLTGFDAPFRDFDVTGESAYLEYSRRLNHEWTWRVRYDVLYADHNDRSGQRFAQATGLPAHTRFAKDWSTGVQWQVNPNLMLAAEYHRVDGTGWLPGPDNPDPTSTSRRWDMLLGQMSLRF</sequence>
<gene>
    <name evidence="2" type="ORF">THITH_01740</name>
</gene>
<dbReference type="InterPro" id="IPR023614">
    <property type="entry name" value="Porin_dom_sf"/>
</dbReference>
<protein>
    <recommendedName>
        <fullName evidence="4">Porin</fullName>
    </recommendedName>
</protein>
<dbReference type="Proteomes" id="UP000005289">
    <property type="component" value="Chromosome"/>
</dbReference>
<name>W0DJ06_9GAMM</name>
<dbReference type="KEGG" id="tti:THITH_01740"/>
<feature type="chain" id="PRO_5004787048" description="Porin" evidence="1">
    <location>
        <begin position="29"/>
        <end position="403"/>
    </location>
</feature>
<accession>W0DJ06</accession>
<dbReference type="RefSeq" id="WP_006746245.1">
    <property type="nucleotide sequence ID" value="NZ_CP007029.1"/>
</dbReference>
<keyword evidence="3" id="KW-1185">Reference proteome</keyword>
<evidence type="ECO:0008006" key="4">
    <source>
        <dbReference type="Google" id="ProtNLM"/>
    </source>
</evidence>
<keyword evidence="1" id="KW-0732">Signal</keyword>
<evidence type="ECO:0000256" key="1">
    <source>
        <dbReference type="SAM" id="SignalP"/>
    </source>
</evidence>
<evidence type="ECO:0000313" key="3">
    <source>
        <dbReference type="Proteomes" id="UP000005289"/>
    </source>
</evidence>
<dbReference type="SUPFAM" id="SSF56935">
    <property type="entry name" value="Porins"/>
    <property type="match status" value="1"/>
</dbReference>
<dbReference type="EMBL" id="CP007029">
    <property type="protein sequence ID" value="AHE97202.1"/>
    <property type="molecule type" value="Genomic_DNA"/>
</dbReference>
<organism evidence="2 3">
    <name type="scientific">Thioalkalivibrio paradoxus ARh 1</name>
    <dbReference type="NCBI Taxonomy" id="713585"/>
    <lineage>
        <taxon>Bacteria</taxon>
        <taxon>Pseudomonadati</taxon>
        <taxon>Pseudomonadota</taxon>
        <taxon>Gammaproteobacteria</taxon>
        <taxon>Chromatiales</taxon>
        <taxon>Ectothiorhodospiraceae</taxon>
        <taxon>Thioalkalivibrio</taxon>
    </lineage>
</organism>
<dbReference type="HOGENOM" id="CLU_049016_0_0_6"/>
<dbReference type="Gene3D" id="2.40.160.10">
    <property type="entry name" value="Porin"/>
    <property type="match status" value="1"/>
</dbReference>
<evidence type="ECO:0000313" key="2">
    <source>
        <dbReference type="EMBL" id="AHE97202.1"/>
    </source>
</evidence>
<feature type="signal peptide" evidence="1">
    <location>
        <begin position="1"/>
        <end position="28"/>
    </location>
</feature>